<comment type="caution">
    <text evidence="6">The sequence shown here is derived from an EMBL/GenBank/DDBJ whole genome shotgun (WGS) entry which is preliminary data.</text>
</comment>
<sequence>MDSRPIRKSKSERHVRMPRNVLIVDELATNRIVLKVKLSGARYGVIQAASLSEARKCLDRDPPDLVLASADLTGANTAQIVQALRGTARTRDIPVVLLLAHDNAEARLDALRAGASDVLTKPVDDRFFLARLRSLLRQHHTSQALNLHSGTAHALGFAEPPASFQVTGRIAIVAHPAAAAMKLRADLMHRIQHDMTLLTFDAPEVASDLAPPPDVVVLRIATADCERGLRLIADLKADTATQNSRILVLLPPETIPLASTVLDMGAHDILCGATETGELALRLQNQIRRKHQEDSQRAKLKTGLQAAVTDSLTGLYNRRYALPYMTRTIAESAGSGRPLAVMVADLDHFKKINDRLGHAAGDEVLRRVAGLLRDTLRDDDLVARIGGEEFLIVLPDTPRERAKQVAGRLCKTVRDTPIALTGQKAPAHVTLSIGVSPVHLPTHDPLPDAETLIAQADRALYGAKAGGRDTVSFCATRPAA</sequence>
<dbReference type="Gene3D" id="3.30.70.270">
    <property type="match status" value="1"/>
</dbReference>
<dbReference type="NCBIfam" id="TIGR00254">
    <property type="entry name" value="GGDEF"/>
    <property type="match status" value="1"/>
</dbReference>
<dbReference type="GO" id="GO:1902201">
    <property type="term" value="P:negative regulation of bacterial-type flagellum-dependent cell motility"/>
    <property type="evidence" value="ECO:0007669"/>
    <property type="project" value="TreeGrafter"/>
</dbReference>
<dbReference type="InterPro" id="IPR001789">
    <property type="entry name" value="Sig_transdc_resp-reg_receiver"/>
</dbReference>
<dbReference type="Gene3D" id="3.40.50.2300">
    <property type="match status" value="1"/>
</dbReference>
<dbReference type="PANTHER" id="PTHR45138:SF9">
    <property type="entry name" value="DIGUANYLATE CYCLASE DGCM-RELATED"/>
    <property type="match status" value="1"/>
</dbReference>
<proteinExistence type="predicted"/>
<dbReference type="Proteomes" id="UP000564704">
    <property type="component" value="Unassembled WGS sequence"/>
</dbReference>
<accession>A0A844CIU3</accession>
<comment type="caution">
    <text evidence="3">Lacks conserved residue(s) required for the propagation of feature annotation.</text>
</comment>
<dbReference type="InterPro" id="IPR043128">
    <property type="entry name" value="Rev_trsase/Diguanyl_cyclase"/>
</dbReference>
<dbReference type="GO" id="GO:0005886">
    <property type="term" value="C:plasma membrane"/>
    <property type="evidence" value="ECO:0007669"/>
    <property type="project" value="TreeGrafter"/>
</dbReference>
<dbReference type="GO" id="GO:0000160">
    <property type="term" value="P:phosphorelay signal transduction system"/>
    <property type="evidence" value="ECO:0007669"/>
    <property type="project" value="InterPro"/>
</dbReference>
<keyword evidence="7" id="KW-1185">Reference proteome</keyword>
<gene>
    <name evidence="6" type="ORF">FDP25_04090</name>
</gene>
<evidence type="ECO:0000313" key="6">
    <source>
        <dbReference type="EMBL" id="MRU14607.1"/>
    </source>
</evidence>
<dbReference type="Pfam" id="PF00072">
    <property type="entry name" value="Response_reg"/>
    <property type="match status" value="1"/>
</dbReference>
<dbReference type="CDD" id="cd01949">
    <property type="entry name" value="GGDEF"/>
    <property type="match status" value="1"/>
</dbReference>
<comment type="catalytic activity">
    <reaction evidence="2">
        <text>2 GTP = 3',3'-c-di-GMP + 2 diphosphate</text>
        <dbReference type="Rhea" id="RHEA:24898"/>
        <dbReference type="ChEBI" id="CHEBI:33019"/>
        <dbReference type="ChEBI" id="CHEBI:37565"/>
        <dbReference type="ChEBI" id="CHEBI:58805"/>
        <dbReference type="EC" id="2.7.7.65"/>
    </reaction>
</comment>
<dbReference type="FunFam" id="3.30.70.270:FF:000001">
    <property type="entry name" value="Diguanylate cyclase domain protein"/>
    <property type="match status" value="1"/>
</dbReference>
<dbReference type="SUPFAM" id="SSF55073">
    <property type="entry name" value="Nucleotide cyclase"/>
    <property type="match status" value="1"/>
</dbReference>
<dbReference type="PANTHER" id="PTHR45138">
    <property type="entry name" value="REGULATORY COMPONENTS OF SENSORY TRANSDUCTION SYSTEM"/>
    <property type="match status" value="1"/>
</dbReference>
<evidence type="ECO:0000256" key="3">
    <source>
        <dbReference type="PROSITE-ProRule" id="PRU00169"/>
    </source>
</evidence>
<protein>
    <recommendedName>
        <fullName evidence="1">diguanylate cyclase</fullName>
        <ecNumber evidence="1">2.7.7.65</ecNumber>
    </recommendedName>
</protein>
<dbReference type="EMBL" id="SZWE01000001">
    <property type="protein sequence ID" value="MRU14607.1"/>
    <property type="molecule type" value="Genomic_DNA"/>
</dbReference>
<reference evidence="6 7" key="1">
    <citation type="submission" date="2019-05" db="EMBL/GenBank/DDBJ databases">
        <title>Roseovarius bejariae sp. nov., a moderately halophylic bacterium isolated from a saline soil in Rambla Salada (Murcia).</title>
        <authorList>
            <person name="Castro D.J."/>
            <person name="Gomez-Altuve A."/>
            <person name="Reina J.C."/>
            <person name="Rodriguez M."/>
            <person name="Sampedro I."/>
            <person name="Llamas I."/>
            <person name="Martinez-Checa F."/>
        </authorList>
    </citation>
    <scope>NUCLEOTIDE SEQUENCE [LARGE SCALE GENOMIC DNA]</scope>
    <source>
        <strain evidence="6 7">A21</strain>
    </source>
</reference>
<dbReference type="SMART" id="SM00448">
    <property type="entry name" value="REC"/>
    <property type="match status" value="1"/>
</dbReference>
<dbReference type="InterPro" id="IPR050469">
    <property type="entry name" value="Diguanylate_Cyclase"/>
</dbReference>
<dbReference type="Pfam" id="PF00990">
    <property type="entry name" value="GGDEF"/>
    <property type="match status" value="1"/>
</dbReference>
<dbReference type="InterPro" id="IPR000160">
    <property type="entry name" value="GGDEF_dom"/>
</dbReference>
<evidence type="ECO:0000313" key="7">
    <source>
        <dbReference type="Proteomes" id="UP000564704"/>
    </source>
</evidence>
<dbReference type="EC" id="2.7.7.65" evidence="1"/>
<dbReference type="SMART" id="SM00267">
    <property type="entry name" value="GGDEF"/>
    <property type="match status" value="1"/>
</dbReference>
<evidence type="ECO:0000259" key="4">
    <source>
        <dbReference type="PROSITE" id="PS50110"/>
    </source>
</evidence>
<dbReference type="AlphaFoldDB" id="A0A844CIU3"/>
<name>A0A844CIU3_9RHOB</name>
<dbReference type="SUPFAM" id="SSF52172">
    <property type="entry name" value="CheY-like"/>
    <property type="match status" value="2"/>
</dbReference>
<feature type="domain" description="GGDEF" evidence="5">
    <location>
        <begin position="337"/>
        <end position="476"/>
    </location>
</feature>
<dbReference type="InterPro" id="IPR011006">
    <property type="entry name" value="CheY-like_superfamily"/>
</dbReference>
<dbReference type="GO" id="GO:0052621">
    <property type="term" value="F:diguanylate cyclase activity"/>
    <property type="evidence" value="ECO:0007669"/>
    <property type="project" value="UniProtKB-EC"/>
</dbReference>
<organism evidence="6 7">
    <name type="scientific">Roseovarius bejariae</name>
    <dbReference type="NCBI Taxonomy" id="2576383"/>
    <lineage>
        <taxon>Bacteria</taxon>
        <taxon>Pseudomonadati</taxon>
        <taxon>Pseudomonadota</taxon>
        <taxon>Alphaproteobacteria</taxon>
        <taxon>Rhodobacterales</taxon>
        <taxon>Roseobacteraceae</taxon>
        <taxon>Roseovarius</taxon>
    </lineage>
</organism>
<evidence type="ECO:0000256" key="2">
    <source>
        <dbReference type="ARBA" id="ARBA00034247"/>
    </source>
</evidence>
<feature type="domain" description="Response regulatory" evidence="4">
    <location>
        <begin position="20"/>
        <end position="136"/>
    </location>
</feature>
<evidence type="ECO:0000256" key="1">
    <source>
        <dbReference type="ARBA" id="ARBA00012528"/>
    </source>
</evidence>
<dbReference type="InterPro" id="IPR029787">
    <property type="entry name" value="Nucleotide_cyclase"/>
</dbReference>
<evidence type="ECO:0000259" key="5">
    <source>
        <dbReference type="PROSITE" id="PS50887"/>
    </source>
</evidence>
<dbReference type="PROSITE" id="PS50887">
    <property type="entry name" value="GGDEF"/>
    <property type="match status" value="1"/>
</dbReference>
<dbReference type="GO" id="GO:0043709">
    <property type="term" value="P:cell adhesion involved in single-species biofilm formation"/>
    <property type="evidence" value="ECO:0007669"/>
    <property type="project" value="TreeGrafter"/>
</dbReference>
<dbReference type="OrthoDB" id="9812260at2"/>
<dbReference type="PROSITE" id="PS50110">
    <property type="entry name" value="RESPONSE_REGULATORY"/>
    <property type="match status" value="1"/>
</dbReference>